<reference evidence="2 3" key="1">
    <citation type="submission" date="2024-06" db="EMBL/GenBank/DDBJ databases">
        <title>Pontibacter populi HYL7-15.</title>
        <authorList>
            <person name="Kim M.K."/>
        </authorList>
    </citation>
    <scope>NUCLEOTIDE SEQUENCE [LARGE SCALE GENOMIC DNA]</scope>
    <source>
        <strain evidence="2 3">HYL7-15</strain>
    </source>
</reference>
<proteinExistence type="predicted"/>
<comment type="caution">
    <text evidence="2">The sequence shown here is derived from an EMBL/GenBank/DDBJ whole genome shotgun (WGS) entry which is preliminary data.</text>
</comment>
<evidence type="ECO:0000256" key="1">
    <source>
        <dbReference type="SAM" id="Phobius"/>
    </source>
</evidence>
<evidence type="ECO:0000313" key="3">
    <source>
        <dbReference type="Proteomes" id="UP001476807"/>
    </source>
</evidence>
<gene>
    <name evidence="2" type="ORF">ABS362_05925</name>
</gene>
<dbReference type="RefSeq" id="WP_350411440.1">
    <property type="nucleotide sequence ID" value="NZ_JBEOKT010000004.1"/>
</dbReference>
<organism evidence="2 3">
    <name type="scientific">Pontibacter populi</name>
    <dbReference type="NCBI Taxonomy" id="890055"/>
    <lineage>
        <taxon>Bacteria</taxon>
        <taxon>Pseudomonadati</taxon>
        <taxon>Bacteroidota</taxon>
        <taxon>Cytophagia</taxon>
        <taxon>Cytophagales</taxon>
        <taxon>Hymenobacteraceae</taxon>
        <taxon>Pontibacter</taxon>
    </lineage>
</organism>
<keyword evidence="3" id="KW-1185">Reference proteome</keyword>
<protein>
    <submittedName>
        <fullName evidence="2">Uncharacterized protein</fullName>
    </submittedName>
</protein>
<dbReference type="EMBL" id="JBEOKT010000004">
    <property type="protein sequence ID" value="MER2997076.1"/>
    <property type="molecule type" value="Genomic_DNA"/>
</dbReference>
<keyword evidence="1" id="KW-0812">Transmembrane</keyword>
<evidence type="ECO:0000313" key="2">
    <source>
        <dbReference type="EMBL" id="MER2997076.1"/>
    </source>
</evidence>
<keyword evidence="1" id="KW-0472">Membrane</keyword>
<accession>A0ABV1RRQ9</accession>
<dbReference type="Proteomes" id="UP001476807">
    <property type="component" value="Unassembled WGS sequence"/>
</dbReference>
<feature type="transmembrane region" description="Helical" evidence="1">
    <location>
        <begin position="5"/>
        <end position="24"/>
    </location>
</feature>
<name>A0ABV1RRQ9_9BACT</name>
<keyword evidence="1" id="KW-1133">Transmembrane helix</keyword>
<sequence length="82" mass="9950">MKKILFIIIVIVLGVLIRLWFGIYHHDEYAETHLFFKYRPTWKWTFYSPIGMSSLELEDLNEEERMEQILFEEFVSSKGMSK</sequence>